<reference evidence="1 2" key="1">
    <citation type="submission" date="2018-10" db="EMBL/GenBank/DDBJ databases">
        <title>A high-quality apple genome assembly.</title>
        <authorList>
            <person name="Hu J."/>
        </authorList>
    </citation>
    <scope>NUCLEOTIDE SEQUENCE [LARGE SCALE GENOMIC DNA]</scope>
    <source>
        <strain evidence="2">cv. HFTH1</strain>
        <tissue evidence="1">Young leaf</tissue>
    </source>
</reference>
<dbReference type="PANTHER" id="PTHR46890:SF48">
    <property type="entry name" value="RNA-DIRECTED DNA POLYMERASE"/>
    <property type="match status" value="1"/>
</dbReference>
<dbReference type="EMBL" id="RDQH01000327">
    <property type="protein sequence ID" value="RXI09160.1"/>
    <property type="molecule type" value="Genomic_DNA"/>
</dbReference>
<dbReference type="PANTHER" id="PTHR46890">
    <property type="entry name" value="NON-LTR RETROLELEMENT REVERSE TRANSCRIPTASE-LIKE PROTEIN-RELATED"/>
    <property type="match status" value="1"/>
</dbReference>
<organism evidence="1 2">
    <name type="scientific">Malus domestica</name>
    <name type="common">Apple</name>
    <name type="synonym">Pyrus malus</name>
    <dbReference type="NCBI Taxonomy" id="3750"/>
    <lineage>
        <taxon>Eukaryota</taxon>
        <taxon>Viridiplantae</taxon>
        <taxon>Streptophyta</taxon>
        <taxon>Embryophyta</taxon>
        <taxon>Tracheophyta</taxon>
        <taxon>Spermatophyta</taxon>
        <taxon>Magnoliopsida</taxon>
        <taxon>eudicotyledons</taxon>
        <taxon>Gunneridae</taxon>
        <taxon>Pentapetalae</taxon>
        <taxon>rosids</taxon>
        <taxon>fabids</taxon>
        <taxon>Rosales</taxon>
        <taxon>Rosaceae</taxon>
        <taxon>Amygdaloideae</taxon>
        <taxon>Maleae</taxon>
        <taxon>Malus</taxon>
    </lineage>
</organism>
<protein>
    <submittedName>
        <fullName evidence="1">Uncharacterized protein</fullName>
    </submittedName>
</protein>
<comment type="caution">
    <text evidence="1">The sequence shown here is derived from an EMBL/GenBank/DDBJ whole genome shotgun (WGS) entry which is preliminary data.</text>
</comment>
<proteinExistence type="predicted"/>
<keyword evidence="2" id="KW-1185">Reference proteome</keyword>
<name>A0A498KLX7_MALDO</name>
<accession>A0A498KLX7</accession>
<evidence type="ECO:0000313" key="1">
    <source>
        <dbReference type="EMBL" id="RXI09160.1"/>
    </source>
</evidence>
<dbReference type="Proteomes" id="UP000290289">
    <property type="component" value="Chromosome 1"/>
</dbReference>
<dbReference type="InterPro" id="IPR052343">
    <property type="entry name" value="Retrotransposon-Effector_Assoc"/>
</dbReference>
<dbReference type="AlphaFoldDB" id="A0A498KLX7"/>
<gene>
    <name evidence="1" type="ORF">DVH24_023321</name>
</gene>
<dbReference type="Gene3D" id="1.25.40.10">
    <property type="entry name" value="Tetratricopeptide repeat domain"/>
    <property type="match status" value="1"/>
</dbReference>
<dbReference type="InterPro" id="IPR011990">
    <property type="entry name" value="TPR-like_helical_dom_sf"/>
</dbReference>
<sequence length="216" mass="24917">MITIYSCSRKVTEAEATLNEMLETSFEPSIFILISLIQCYGKANHTNDVVRIINQLLELSITTDERLCGCLPNVMTQTPKEKLCKLAKSWLKSRSLAELVSEDLNEAFDANYELLCFKCIRRRHRVQWYVSWILTKVLAYCWCKDPTTMTQLQPISMCNIIYKIVSKVLTNKLKLVLPQLISPSQSSFILGRLILDNTLVASEIAHYMYKKKCCWC</sequence>
<evidence type="ECO:0000313" key="2">
    <source>
        <dbReference type="Proteomes" id="UP000290289"/>
    </source>
</evidence>